<feature type="region of interest" description="Disordered" evidence="10">
    <location>
        <begin position="390"/>
        <end position="722"/>
    </location>
</feature>
<dbReference type="InterPro" id="IPR019003">
    <property type="entry name" value="AMER"/>
</dbReference>
<sequence length="722" mass="78659">MEIQISCIDPPPCDPQPSGKINKAAFKLFGKRRSGSGLPSIFSFRNKGDATDKELVRSKTHDGLTTTDELSELEGHGKEESASSDRLNSATAAPACSAITKSFSFFSLLRRNSSRISDRTATLGQRGRGLKGLFNSIRWRRKPPSRDDSIEIQDILKETKGVDLILSCSAKNVDVENVTLMLEPPIQILQDNAATWENTSLQDSNEKRAKSSCVLVQPVAEESPAPSPATVQTQEPLRAKHGSPAHLASMTPPQDYSSIDPPSEDRLSSMFNDVTSLKSFDSLTGCGDIIADPEEDSGNGGSVTSSGTGSSNGGLQVSAERCSPAKPPLPPQVTGLISMSVYTPSRHRICPPTKTPQGSGIVAYMGGGEEMASPEGVDDADMQGLWHMLPQKGEDSPALPHLPTWQDKRPPQVKGLGLSKIPLGGSSRVGKQQQQQLTRPSPPPIVKDLQDVPPSDEGYWDSPTPGPEDEDSGFLQRDGLLRDSCSGDALYDLYDLDSPGTVGSDDDDTISPTPSTGDLKMTPPSQKPSCSSFRSIKGSTSLPRESKIPISVRQKPPSHSSSQGALSSPVSPTSNNPSDLSSKTNTPPRTRIPVSKVPVRSSGNKNTKCSRLGKVRHDYRLLPSSPSLSVSGGEEEERREGKEERKREREEERKKGGEEERRGRAEERNREERKREERKKGGEEEKRKGEEERRREIERRGRERRGRAEEKNARSSHADLKP</sequence>
<feature type="compositionally biased region" description="Polar residues" evidence="10">
    <location>
        <begin position="579"/>
        <end position="588"/>
    </location>
</feature>
<feature type="compositionally biased region" description="Low complexity" evidence="10">
    <location>
        <begin position="567"/>
        <end position="578"/>
    </location>
</feature>
<dbReference type="GO" id="GO:0005546">
    <property type="term" value="F:phosphatidylinositol-4,5-bisphosphate binding"/>
    <property type="evidence" value="ECO:0007669"/>
    <property type="project" value="TreeGrafter"/>
</dbReference>
<dbReference type="Pfam" id="PF09422">
    <property type="entry name" value="AMER"/>
    <property type="match status" value="1"/>
</dbReference>
<comment type="similarity">
    <text evidence="2">Belongs to the Amer family.</text>
</comment>
<feature type="compositionally biased region" description="Polar residues" evidence="10">
    <location>
        <begin position="429"/>
        <end position="439"/>
    </location>
</feature>
<dbReference type="Proteomes" id="UP001274896">
    <property type="component" value="Unassembled WGS sequence"/>
</dbReference>
<evidence type="ECO:0000256" key="5">
    <source>
        <dbReference type="ARBA" id="ARBA00023121"/>
    </source>
</evidence>
<comment type="caution">
    <text evidence="11">The sequence shown here is derived from an EMBL/GenBank/DDBJ whole genome shotgun (WGS) entry which is preliminary data.</text>
</comment>
<evidence type="ECO:0000256" key="10">
    <source>
        <dbReference type="SAM" id="MobiDB-lite"/>
    </source>
</evidence>
<dbReference type="GO" id="GO:0060828">
    <property type="term" value="P:regulation of canonical Wnt signaling pathway"/>
    <property type="evidence" value="ECO:0007669"/>
    <property type="project" value="TreeGrafter"/>
</dbReference>
<evidence type="ECO:0000256" key="3">
    <source>
        <dbReference type="ARBA" id="ARBA00022475"/>
    </source>
</evidence>
<evidence type="ECO:0000256" key="6">
    <source>
        <dbReference type="ARBA" id="ARBA00023136"/>
    </source>
</evidence>
<dbReference type="EMBL" id="JAUCMX010000020">
    <property type="protein sequence ID" value="KAK3515194.1"/>
    <property type="molecule type" value="Genomic_DNA"/>
</dbReference>
<dbReference type="GO" id="GO:0016055">
    <property type="term" value="P:Wnt signaling pathway"/>
    <property type="evidence" value="ECO:0007669"/>
    <property type="project" value="UniProtKB-KW"/>
</dbReference>
<protein>
    <recommendedName>
        <fullName evidence="8">APC membrane recruitment protein 2</fullName>
    </recommendedName>
    <alternativeName>
        <fullName evidence="9">Protein FAM123A</fullName>
    </alternativeName>
</protein>
<keyword evidence="12" id="KW-1185">Reference proteome</keyword>
<evidence type="ECO:0000256" key="2">
    <source>
        <dbReference type="ARBA" id="ARBA00007750"/>
    </source>
</evidence>
<name>A0AAE0Q7J5_9TELE</name>
<feature type="region of interest" description="Disordered" evidence="10">
    <location>
        <begin position="219"/>
        <end position="267"/>
    </location>
</feature>
<dbReference type="GO" id="GO:0008013">
    <property type="term" value="F:beta-catenin binding"/>
    <property type="evidence" value="ECO:0007669"/>
    <property type="project" value="TreeGrafter"/>
</dbReference>
<feature type="region of interest" description="Disordered" evidence="10">
    <location>
        <begin position="53"/>
        <end position="87"/>
    </location>
</feature>
<keyword evidence="4" id="KW-0879">Wnt signaling pathway</keyword>
<reference evidence="11" key="1">
    <citation type="submission" date="2023-06" db="EMBL/GenBank/DDBJ databases">
        <title>Male Hemibagrus guttatus genome.</title>
        <authorList>
            <person name="Bian C."/>
        </authorList>
    </citation>
    <scope>NUCLEOTIDE SEQUENCE</scope>
    <source>
        <strain evidence="11">Male_cb2023</strain>
        <tissue evidence="11">Muscle</tissue>
    </source>
</reference>
<evidence type="ECO:0000256" key="4">
    <source>
        <dbReference type="ARBA" id="ARBA00022687"/>
    </source>
</evidence>
<dbReference type="PANTHER" id="PTHR22237:SF1">
    <property type="entry name" value="APC MEMBRANE RECRUITMENT PROTEIN 2"/>
    <property type="match status" value="1"/>
</dbReference>
<comment type="subcellular location">
    <subcellularLocation>
        <location evidence="1">Cell membrane</location>
        <topology evidence="1">Peripheral membrane protein</topology>
    </subcellularLocation>
</comment>
<feature type="compositionally biased region" description="Polar residues" evidence="10">
    <location>
        <begin position="557"/>
        <end position="566"/>
    </location>
</feature>
<gene>
    <name evidence="11" type="ORF">QTP70_010477</name>
</gene>
<dbReference type="PANTHER" id="PTHR22237">
    <property type="entry name" value="APC MEMBRANE RECRUITMENT PROTEIN 2-RELATED"/>
    <property type="match status" value="1"/>
</dbReference>
<evidence type="ECO:0000313" key="12">
    <source>
        <dbReference type="Proteomes" id="UP001274896"/>
    </source>
</evidence>
<proteinExistence type="inferred from homology"/>
<comment type="function">
    <text evidence="7">Negative regulator of the canonical Wnt signaling pathway involved in neuroectodermal patterning. Acts by specifically binding phosphatidylinositol 4,5-bisphosphate (PtdIns(4,5)P2), translocating to the cell membrane and interacting with key regulators of the canonical Wnt signaling pathway, such as components of the beta-catenin destruction complex.</text>
</comment>
<keyword evidence="3" id="KW-1003">Cell membrane</keyword>
<evidence type="ECO:0000256" key="9">
    <source>
        <dbReference type="ARBA" id="ARBA00042108"/>
    </source>
</evidence>
<keyword evidence="5" id="KW-0446">Lipid-binding</keyword>
<feature type="compositionally biased region" description="Basic and acidic residues" evidence="10">
    <location>
        <begin position="73"/>
        <end position="83"/>
    </location>
</feature>
<dbReference type="AlphaFoldDB" id="A0AAE0Q7J5"/>
<evidence type="ECO:0000256" key="7">
    <source>
        <dbReference type="ARBA" id="ARBA00037665"/>
    </source>
</evidence>
<feature type="compositionally biased region" description="Low complexity" evidence="10">
    <location>
        <begin position="621"/>
        <end position="632"/>
    </location>
</feature>
<feature type="region of interest" description="Disordered" evidence="10">
    <location>
        <begin position="288"/>
        <end position="331"/>
    </location>
</feature>
<keyword evidence="6" id="KW-0472">Membrane</keyword>
<evidence type="ECO:0000256" key="1">
    <source>
        <dbReference type="ARBA" id="ARBA00004202"/>
    </source>
</evidence>
<feature type="region of interest" description="Disordered" evidence="10">
    <location>
        <begin position="1"/>
        <end position="20"/>
    </location>
</feature>
<dbReference type="GO" id="GO:0005886">
    <property type="term" value="C:plasma membrane"/>
    <property type="evidence" value="ECO:0007669"/>
    <property type="project" value="UniProtKB-SubCell"/>
</dbReference>
<evidence type="ECO:0000256" key="8">
    <source>
        <dbReference type="ARBA" id="ARBA00039511"/>
    </source>
</evidence>
<accession>A0AAE0Q7J5</accession>
<organism evidence="11 12">
    <name type="scientific">Hemibagrus guttatus</name>
    <dbReference type="NCBI Taxonomy" id="175788"/>
    <lineage>
        <taxon>Eukaryota</taxon>
        <taxon>Metazoa</taxon>
        <taxon>Chordata</taxon>
        <taxon>Craniata</taxon>
        <taxon>Vertebrata</taxon>
        <taxon>Euteleostomi</taxon>
        <taxon>Actinopterygii</taxon>
        <taxon>Neopterygii</taxon>
        <taxon>Teleostei</taxon>
        <taxon>Ostariophysi</taxon>
        <taxon>Siluriformes</taxon>
        <taxon>Bagridae</taxon>
        <taxon>Hemibagrus</taxon>
    </lineage>
</organism>
<evidence type="ECO:0000313" key="11">
    <source>
        <dbReference type="EMBL" id="KAK3515194.1"/>
    </source>
</evidence>
<feature type="compositionally biased region" description="Polar residues" evidence="10">
    <location>
        <begin position="523"/>
        <end position="543"/>
    </location>
</feature>
<feature type="compositionally biased region" description="Basic and acidic residues" evidence="10">
    <location>
        <begin position="53"/>
        <end position="62"/>
    </location>
</feature>
<feature type="compositionally biased region" description="Basic and acidic residues" evidence="10">
    <location>
        <begin position="636"/>
        <end position="722"/>
    </location>
</feature>